<evidence type="ECO:0000259" key="1">
    <source>
        <dbReference type="SMART" id="SM00960"/>
    </source>
</evidence>
<organism evidence="2 3">
    <name type="scientific">Deinococcus koreensis</name>
    <dbReference type="NCBI Taxonomy" id="2054903"/>
    <lineage>
        <taxon>Bacteria</taxon>
        <taxon>Thermotogati</taxon>
        <taxon>Deinococcota</taxon>
        <taxon>Deinococci</taxon>
        <taxon>Deinococcales</taxon>
        <taxon>Deinococcaceae</taxon>
        <taxon>Deinococcus</taxon>
    </lineage>
</organism>
<proteinExistence type="predicted"/>
<dbReference type="Pfam" id="PF03259">
    <property type="entry name" value="Robl_LC7"/>
    <property type="match status" value="1"/>
</dbReference>
<accession>A0A2K3V1K8</accession>
<evidence type="ECO:0000313" key="3">
    <source>
        <dbReference type="Proteomes" id="UP000236379"/>
    </source>
</evidence>
<dbReference type="SMART" id="SM00960">
    <property type="entry name" value="Robl_LC7"/>
    <property type="match status" value="1"/>
</dbReference>
<dbReference type="AlphaFoldDB" id="A0A2K3V1K8"/>
<feature type="domain" description="Roadblock/LAMTOR2" evidence="1">
    <location>
        <begin position="2"/>
        <end position="84"/>
    </location>
</feature>
<keyword evidence="3" id="KW-1185">Reference proteome</keyword>
<dbReference type="InterPro" id="IPR004942">
    <property type="entry name" value="Roadblock/LAMTOR2_dom"/>
</dbReference>
<reference evidence="2 3" key="1">
    <citation type="submission" date="2018-01" db="EMBL/GenBank/DDBJ databases">
        <title>Deinococcus koreensis sp. nov., a radiation-resistant bacterium isolated from river water.</title>
        <authorList>
            <person name="Choi A."/>
        </authorList>
    </citation>
    <scope>NUCLEOTIDE SEQUENCE [LARGE SCALE GENOMIC DNA]</scope>
    <source>
        <strain evidence="2 3">SJW1-2</strain>
    </source>
</reference>
<sequence length="112" mass="11437">MMIDALQGLPGVVALALVGTDGLPVESQGEGGDALAAELASLRLSLDRIGRRMGAGEVTRLTFTSERVEVVAVASAGYLLGAALSRGHDTRAAQQALARLALELTALPRGEG</sequence>
<evidence type="ECO:0000313" key="2">
    <source>
        <dbReference type="EMBL" id="PNY82677.1"/>
    </source>
</evidence>
<dbReference type="Proteomes" id="UP000236379">
    <property type="component" value="Unassembled WGS sequence"/>
</dbReference>
<protein>
    <recommendedName>
        <fullName evidence="1">Roadblock/LAMTOR2 domain-containing protein</fullName>
    </recommendedName>
</protein>
<dbReference type="Gene3D" id="3.30.450.30">
    <property type="entry name" value="Dynein light chain 2a, cytoplasmic"/>
    <property type="match status" value="1"/>
</dbReference>
<dbReference type="EMBL" id="PPPD01000001">
    <property type="protein sequence ID" value="PNY82677.1"/>
    <property type="molecule type" value="Genomic_DNA"/>
</dbReference>
<comment type="caution">
    <text evidence="2">The sequence shown here is derived from an EMBL/GenBank/DDBJ whole genome shotgun (WGS) entry which is preliminary data.</text>
</comment>
<gene>
    <name evidence="2" type="ORF">CVO96_16145</name>
</gene>
<name>A0A2K3V1K8_9DEIO</name>
<dbReference type="SUPFAM" id="SSF103196">
    <property type="entry name" value="Roadblock/LC7 domain"/>
    <property type="match status" value="1"/>
</dbReference>